<gene>
    <name evidence="2" type="ORF">AMLFYP55_02361</name>
</gene>
<evidence type="ECO:0000313" key="2">
    <source>
        <dbReference type="EMBL" id="VYS98400.1"/>
    </source>
</evidence>
<proteinExistence type="predicted"/>
<evidence type="ECO:0000256" key="1">
    <source>
        <dbReference type="SAM" id="MobiDB-lite"/>
    </source>
</evidence>
<organism evidence="2">
    <name type="scientific">Akkermansia muciniphila</name>
    <dbReference type="NCBI Taxonomy" id="239935"/>
    <lineage>
        <taxon>Bacteria</taxon>
        <taxon>Pseudomonadati</taxon>
        <taxon>Verrucomicrobiota</taxon>
        <taxon>Verrucomicrobiia</taxon>
        <taxon>Verrucomicrobiales</taxon>
        <taxon>Akkermansiaceae</taxon>
        <taxon>Akkermansia</taxon>
    </lineage>
</organism>
<reference evidence="2" key="1">
    <citation type="submission" date="2019-11" db="EMBL/GenBank/DDBJ databases">
        <authorList>
            <person name="Feng L."/>
        </authorList>
    </citation>
    <scope>NUCLEOTIDE SEQUENCE</scope>
    <source>
        <strain evidence="2">AMuciniphilaLFYP55</strain>
    </source>
</reference>
<sequence length="340" mass="38035">MSITLLSSHPGMNFSSFRLSSTGIFLHALAALAHAEDIPATDDRSLYIESETKVVSPQCLINQGDQDEDRKRTKVGIGEVVTLALNGKRVRDVDPDSLEWSLEPEKAASIEKSNDDINQATLTISRNLTEDTNLKVRVKTSLDEELPKREPSVFSILVPSDIKAEHSGKRVEKHPRDKEKDRPGASSKLVVTFLPLAVSFSNVPIMERAEDPEGFKPVHTPGKQLMWPNALNAHHHDNIGWRWDKEKDIRLQHLQDMKLPDSFSWTCGWYVHADGKDCCKVGNDTYSQDFSFEYEDERETNKDSPTRGLKNIKVSITKFGCTVTRSTAGNALHADSTANP</sequence>
<name>A0A6N2T2T0_9BACT</name>
<dbReference type="AlphaFoldDB" id="A0A6N2T2T0"/>
<feature type="region of interest" description="Disordered" evidence="1">
    <location>
        <begin position="165"/>
        <end position="184"/>
    </location>
</feature>
<feature type="compositionally biased region" description="Basic and acidic residues" evidence="1">
    <location>
        <begin position="165"/>
        <end position="183"/>
    </location>
</feature>
<protein>
    <submittedName>
        <fullName evidence="2">Uncharacterized protein</fullName>
    </submittedName>
</protein>
<accession>A0A6N2T2T0</accession>
<dbReference type="EMBL" id="CACRSS010000004">
    <property type="protein sequence ID" value="VYS98400.1"/>
    <property type="molecule type" value="Genomic_DNA"/>
</dbReference>